<keyword evidence="3" id="KW-1185">Reference proteome</keyword>
<dbReference type="Gene3D" id="3.40.630.30">
    <property type="match status" value="1"/>
</dbReference>
<comment type="caution">
    <text evidence="1">The sequence shown here is derived from an EMBL/GenBank/DDBJ whole genome shotgun (WGS) entry which is preliminary data.</text>
</comment>
<protein>
    <submittedName>
        <fullName evidence="1">Uncharacterized protein</fullName>
    </submittedName>
</protein>
<dbReference type="EMBL" id="CAJNOR010001412">
    <property type="protein sequence ID" value="CAF1138541.1"/>
    <property type="molecule type" value="Genomic_DNA"/>
</dbReference>
<dbReference type="Proteomes" id="UP000663852">
    <property type="component" value="Unassembled WGS sequence"/>
</dbReference>
<proteinExistence type="predicted"/>
<dbReference type="Proteomes" id="UP000663828">
    <property type="component" value="Unassembled WGS sequence"/>
</dbReference>
<name>A0A814RTY4_ADIRI</name>
<sequence>MANSDDNTTHLIEDAKRKFNQYADEQKNFQPPQAHIDIDIDSNGAASVHMEVQYKDVQYRFESVQEKDVQDIYQYLNSQPLVRAKYIDGQTSSLEATIARVKTFVDRFQNRHCPLYLYSGFVVSDAQTETFLGLVNLGSGPMPATTEMAFLNRSDCWSRPPETISRYTDTSVKNLGSRLYSGVGTAEACAIIQYATRLKQEGYTVNGQLPEVVVGTARLDNEGSWKSLSKAGMTLSHIDVTEYYGKHLRYQLQKSI</sequence>
<accession>A0A814RTY4</accession>
<evidence type="ECO:0000313" key="2">
    <source>
        <dbReference type="EMBL" id="CAF1420098.1"/>
    </source>
</evidence>
<reference evidence="1" key="1">
    <citation type="submission" date="2021-02" db="EMBL/GenBank/DDBJ databases">
        <authorList>
            <person name="Nowell W R."/>
        </authorList>
    </citation>
    <scope>NUCLEOTIDE SEQUENCE</scope>
</reference>
<evidence type="ECO:0000313" key="1">
    <source>
        <dbReference type="EMBL" id="CAF1138541.1"/>
    </source>
</evidence>
<dbReference type="OrthoDB" id="9978915at2759"/>
<evidence type="ECO:0000313" key="3">
    <source>
        <dbReference type="Proteomes" id="UP000663828"/>
    </source>
</evidence>
<dbReference type="AlphaFoldDB" id="A0A814RTY4"/>
<organism evidence="1 3">
    <name type="scientific">Adineta ricciae</name>
    <name type="common">Rotifer</name>
    <dbReference type="NCBI Taxonomy" id="249248"/>
    <lineage>
        <taxon>Eukaryota</taxon>
        <taxon>Metazoa</taxon>
        <taxon>Spiralia</taxon>
        <taxon>Gnathifera</taxon>
        <taxon>Rotifera</taxon>
        <taxon>Eurotatoria</taxon>
        <taxon>Bdelloidea</taxon>
        <taxon>Adinetida</taxon>
        <taxon>Adinetidae</taxon>
        <taxon>Adineta</taxon>
    </lineage>
</organism>
<gene>
    <name evidence="2" type="ORF">EDS130_LOCUS37405</name>
    <name evidence="1" type="ORF">XAT740_LOCUS20289</name>
</gene>
<dbReference type="EMBL" id="CAJNOJ010000368">
    <property type="protein sequence ID" value="CAF1420098.1"/>
    <property type="molecule type" value="Genomic_DNA"/>
</dbReference>